<dbReference type="AlphaFoldDB" id="A0A419EYS2"/>
<dbReference type="PROSITE" id="PS50109">
    <property type="entry name" value="HIS_KIN"/>
    <property type="match status" value="1"/>
</dbReference>
<feature type="domain" description="Histidine kinase" evidence="7">
    <location>
        <begin position="861"/>
        <end position="1073"/>
    </location>
</feature>
<dbReference type="CDD" id="cd00082">
    <property type="entry name" value="HisKA"/>
    <property type="match status" value="1"/>
</dbReference>
<evidence type="ECO:0000256" key="6">
    <source>
        <dbReference type="SAM" id="Phobius"/>
    </source>
</evidence>
<evidence type="ECO:0000313" key="11">
    <source>
        <dbReference type="Proteomes" id="UP000285961"/>
    </source>
</evidence>
<evidence type="ECO:0000256" key="5">
    <source>
        <dbReference type="ARBA" id="ARBA00022777"/>
    </source>
</evidence>
<dbReference type="Pfam" id="PF13426">
    <property type="entry name" value="PAS_9"/>
    <property type="match status" value="1"/>
</dbReference>
<keyword evidence="5" id="KW-0418">Kinase</keyword>
<dbReference type="SMART" id="SM00091">
    <property type="entry name" value="PAS"/>
    <property type="match status" value="4"/>
</dbReference>
<dbReference type="SMART" id="SM00086">
    <property type="entry name" value="PAC"/>
    <property type="match status" value="4"/>
</dbReference>
<comment type="caution">
    <text evidence="10">The sequence shown here is derived from an EMBL/GenBank/DDBJ whole genome shotgun (WGS) entry which is preliminary data.</text>
</comment>
<evidence type="ECO:0000259" key="7">
    <source>
        <dbReference type="PROSITE" id="PS50109"/>
    </source>
</evidence>
<evidence type="ECO:0000256" key="2">
    <source>
        <dbReference type="ARBA" id="ARBA00012438"/>
    </source>
</evidence>
<name>A0A419EYS2_9BACT</name>
<keyword evidence="4" id="KW-0808">Transferase</keyword>
<keyword evidence="6" id="KW-1133">Transmembrane helix</keyword>
<dbReference type="Gene3D" id="3.30.565.10">
    <property type="entry name" value="Histidine kinase-like ATPase, C-terminal domain"/>
    <property type="match status" value="1"/>
</dbReference>
<dbReference type="Pfam" id="PF00512">
    <property type="entry name" value="HisKA"/>
    <property type="match status" value="1"/>
</dbReference>
<dbReference type="InterPro" id="IPR036097">
    <property type="entry name" value="HisK_dim/P_sf"/>
</dbReference>
<dbReference type="CDD" id="cd00130">
    <property type="entry name" value="PAS"/>
    <property type="match status" value="4"/>
</dbReference>
<dbReference type="InterPro" id="IPR036890">
    <property type="entry name" value="HATPase_C_sf"/>
</dbReference>
<reference evidence="10 11" key="1">
    <citation type="journal article" date="2017" name="ISME J.">
        <title>Energy and carbon metabolisms in a deep terrestrial subsurface fluid microbial community.</title>
        <authorList>
            <person name="Momper L."/>
            <person name="Jungbluth S.P."/>
            <person name="Lee M.D."/>
            <person name="Amend J.P."/>
        </authorList>
    </citation>
    <scope>NUCLEOTIDE SEQUENCE [LARGE SCALE GENOMIC DNA]</scope>
    <source>
        <strain evidence="10">SURF_17</strain>
    </source>
</reference>
<dbReference type="Proteomes" id="UP000285961">
    <property type="component" value="Unassembled WGS sequence"/>
</dbReference>
<comment type="catalytic activity">
    <reaction evidence="1">
        <text>ATP + protein L-histidine = ADP + protein N-phospho-L-histidine.</text>
        <dbReference type="EC" id="2.7.13.3"/>
    </reaction>
</comment>
<dbReference type="EC" id="2.7.13.3" evidence="2"/>
<sequence>MSHRGKRSKIITLVALLVVIGVALVVLGTIKFLDVTHEQALEEFRNCQMILAGQVGACISQSFSSLLAEMSEVALLACGPDKDTEHMRAALERLCTREGCRLTVAAVADSTGAITLWYSDNSFAQSAGICPENIINNIRRNDRKPLTVVKGLESVFVAVPITPEDEVDGAIVGMVDCASLREGSLAELAQTPDGEAFLFDEKGTLVTRQSFDFVSEKPDAAHLSEGQSLISPPLTAEMSLGKKGFCSCEHIETRDGKEIRRDMLVAYAPVSAAGKTWSVAIASPRSNSTGYLVRSPWTIASFASSRIVAIFATVGLVYMLNKRRRAADDETKRLLEGQKVLKQLEESEERYRILVENLLSPVIIFQDSRIRFANRMFYAISGYTPEEVASKDFDMFGLVHEDDRQNAMENAAKVLSGERLSDPREMRFVKKSGDVLIGLTFSSLIHYDGKPAIETVIVDITRIKRMERELNSTKERLQYLLDTAPVMIFQLDAKGNFLYANRETLRVTGYQRKEWLGKSFVPIIHPDDLSLAVSKFEEGRKGSNRREYKLRIRNASGELRILEINAHTVLADGEFAGALLIARDITEQQRLQQDLKEARYHLANIIENAGDAIITLDAEGCVVSWNKSAESMFRFTTIDIIGKPLCSLFETNSGELSEVLSSVAQGATIRDHEIEHVFKDGTRLAGLFAFSPIRDITGKVAGISCFAKNITERRRLEKQLEMDKQFIDQLIENANALIAVINDKRKLIVFNKCFEQVTGFTKEEVLGKDPLQLLVPEEFHATVSAKVRDVSAEEPVHGFEVPIISKTSKTLTVLWNAAEVKLPTGQAATIVVGQDMTEQKRMYEELIQSKKLASIGELVSGVAHELNNPLTVVMGYSQLLTAEQALSGKQREMAQKVLDAAGRSKRIVENLLAFARKKQIQKQKVDINEILDNALSLREHNFTVNNVDIVRRYDEKLPPTFADAHQLQQVFLNLINNAFDAMYDAHRGGRLEVKSYRRDHLILVEVSDDGPGVPEAAQEKIFDPFFTTKEVGKGTGLGMSLSYGIVKEHGGNVYLDKTYRAGARFIVEIPLIDAPPNATAESNHAAM</sequence>
<evidence type="ECO:0000259" key="9">
    <source>
        <dbReference type="PROSITE" id="PS50113"/>
    </source>
</evidence>
<dbReference type="SUPFAM" id="SSF55874">
    <property type="entry name" value="ATPase domain of HSP90 chaperone/DNA topoisomerase II/histidine kinase"/>
    <property type="match status" value="1"/>
</dbReference>
<keyword evidence="3" id="KW-0597">Phosphoprotein</keyword>
<dbReference type="PANTHER" id="PTHR43304">
    <property type="entry name" value="PHYTOCHROME-LIKE PROTEIN CPH1"/>
    <property type="match status" value="1"/>
</dbReference>
<dbReference type="Gene3D" id="3.30.450.20">
    <property type="entry name" value="PAS domain"/>
    <property type="match status" value="5"/>
</dbReference>
<dbReference type="SMART" id="SM00387">
    <property type="entry name" value="HATPase_c"/>
    <property type="match status" value="1"/>
</dbReference>
<dbReference type="Pfam" id="PF02518">
    <property type="entry name" value="HATPase_c"/>
    <property type="match status" value="1"/>
</dbReference>
<dbReference type="EMBL" id="QZKI01000071">
    <property type="protein sequence ID" value="RJP70329.1"/>
    <property type="molecule type" value="Genomic_DNA"/>
</dbReference>
<dbReference type="InterPro" id="IPR052162">
    <property type="entry name" value="Sensor_kinase/Photoreceptor"/>
</dbReference>
<accession>A0A419EYS2</accession>
<dbReference type="NCBIfam" id="TIGR00229">
    <property type="entry name" value="sensory_box"/>
    <property type="match status" value="4"/>
</dbReference>
<dbReference type="SMART" id="SM00388">
    <property type="entry name" value="HisKA"/>
    <property type="match status" value="1"/>
</dbReference>
<evidence type="ECO:0000256" key="4">
    <source>
        <dbReference type="ARBA" id="ARBA00022679"/>
    </source>
</evidence>
<evidence type="ECO:0000256" key="3">
    <source>
        <dbReference type="ARBA" id="ARBA00022553"/>
    </source>
</evidence>
<gene>
    <name evidence="10" type="ORF">C4532_09535</name>
</gene>
<dbReference type="SUPFAM" id="SSF55785">
    <property type="entry name" value="PYP-like sensor domain (PAS domain)"/>
    <property type="match status" value="4"/>
</dbReference>
<dbReference type="PRINTS" id="PR00344">
    <property type="entry name" value="BCTRLSENSOR"/>
</dbReference>
<dbReference type="InterPro" id="IPR001610">
    <property type="entry name" value="PAC"/>
</dbReference>
<dbReference type="InterPro" id="IPR000014">
    <property type="entry name" value="PAS"/>
</dbReference>
<dbReference type="InterPro" id="IPR005467">
    <property type="entry name" value="His_kinase_dom"/>
</dbReference>
<organism evidence="10 11">
    <name type="scientific">Candidatus Abyssobacteria bacterium SURF_17</name>
    <dbReference type="NCBI Taxonomy" id="2093361"/>
    <lineage>
        <taxon>Bacteria</taxon>
        <taxon>Pseudomonadati</taxon>
        <taxon>Candidatus Hydrogenedentota</taxon>
        <taxon>Candidatus Abyssobacteria</taxon>
    </lineage>
</organism>
<dbReference type="Pfam" id="PF00989">
    <property type="entry name" value="PAS"/>
    <property type="match status" value="3"/>
</dbReference>
<dbReference type="InterPro" id="IPR004358">
    <property type="entry name" value="Sig_transdc_His_kin-like_C"/>
</dbReference>
<dbReference type="PROSITE" id="PS50113">
    <property type="entry name" value="PAC"/>
    <property type="match status" value="2"/>
</dbReference>
<dbReference type="InterPro" id="IPR035965">
    <property type="entry name" value="PAS-like_dom_sf"/>
</dbReference>
<feature type="domain" description="PAC" evidence="9">
    <location>
        <begin position="670"/>
        <end position="722"/>
    </location>
</feature>
<evidence type="ECO:0000256" key="1">
    <source>
        <dbReference type="ARBA" id="ARBA00000085"/>
    </source>
</evidence>
<dbReference type="InterPro" id="IPR003661">
    <property type="entry name" value="HisK_dim/P_dom"/>
</dbReference>
<dbReference type="Gene3D" id="1.10.287.130">
    <property type="match status" value="1"/>
</dbReference>
<feature type="domain" description="PAS" evidence="8">
    <location>
        <begin position="598"/>
        <end position="650"/>
    </location>
</feature>
<dbReference type="InterPro" id="IPR000700">
    <property type="entry name" value="PAS-assoc_C"/>
</dbReference>
<feature type="domain" description="PAS" evidence="8">
    <location>
        <begin position="723"/>
        <end position="794"/>
    </location>
</feature>
<dbReference type="InterPro" id="IPR013767">
    <property type="entry name" value="PAS_fold"/>
</dbReference>
<feature type="domain" description="PAS" evidence="8">
    <location>
        <begin position="473"/>
        <end position="543"/>
    </location>
</feature>
<dbReference type="GO" id="GO:0000155">
    <property type="term" value="F:phosphorelay sensor kinase activity"/>
    <property type="evidence" value="ECO:0007669"/>
    <property type="project" value="InterPro"/>
</dbReference>
<protein>
    <recommendedName>
        <fullName evidence="2">histidine kinase</fullName>
        <ecNumber evidence="2">2.7.13.3</ecNumber>
    </recommendedName>
</protein>
<feature type="transmembrane region" description="Helical" evidence="6">
    <location>
        <begin position="12"/>
        <end position="33"/>
    </location>
</feature>
<proteinExistence type="predicted"/>
<feature type="domain" description="PAC" evidence="9">
    <location>
        <begin position="546"/>
        <end position="597"/>
    </location>
</feature>
<evidence type="ECO:0000259" key="8">
    <source>
        <dbReference type="PROSITE" id="PS50112"/>
    </source>
</evidence>
<dbReference type="CDD" id="cd18774">
    <property type="entry name" value="PDC2_HK_sensor"/>
    <property type="match status" value="1"/>
</dbReference>
<dbReference type="GO" id="GO:0006355">
    <property type="term" value="P:regulation of DNA-templated transcription"/>
    <property type="evidence" value="ECO:0007669"/>
    <property type="project" value="InterPro"/>
</dbReference>
<dbReference type="InterPro" id="IPR003594">
    <property type="entry name" value="HATPase_dom"/>
</dbReference>
<evidence type="ECO:0000313" key="10">
    <source>
        <dbReference type="EMBL" id="RJP70329.1"/>
    </source>
</evidence>
<keyword evidence="6" id="KW-0812">Transmembrane</keyword>
<keyword evidence="6" id="KW-0472">Membrane</keyword>
<feature type="domain" description="PAS" evidence="8">
    <location>
        <begin position="347"/>
        <end position="418"/>
    </location>
</feature>
<dbReference type="PROSITE" id="PS50112">
    <property type="entry name" value="PAS"/>
    <property type="match status" value="4"/>
</dbReference>
<dbReference type="SUPFAM" id="SSF47384">
    <property type="entry name" value="Homodimeric domain of signal transducing histidine kinase"/>
    <property type="match status" value="1"/>
</dbReference>
<dbReference type="PANTHER" id="PTHR43304:SF1">
    <property type="entry name" value="PAC DOMAIN-CONTAINING PROTEIN"/>
    <property type="match status" value="1"/>
</dbReference>